<dbReference type="SUPFAM" id="SSF51658">
    <property type="entry name" value="Xylose isomerase-like"/>
    <property type="match status" value="1"/>
</dbReference>
<dbReference type="HAMAP" id="MF_00541">
    <property type="entry name" value="RhaA"/>
    <property type="match status" value="1"/>
</dbReference>
<evidence type="ECO:0000256" key="4">
    <source>
        <dbReference type="ARBA" id="ARBA00023235"/>
    </source>
</evidence>
<comment type="catalytic activity">
    <reaction evidence="6">
        <text>L-rhamnopyranose = L-rhamnulose</text>
        <dbReference type="Rhea" id="RHEA:23160"/>
        <dbReference type="ChEBI" id="CHEBI:17897"/>
        <dbReference type="ChEBI" id="CHEBI:62346"/>
        <dbReference type="EC" id="5.3.1.14"/>
    </reaction>
</comment>
<dbReference type="UniPathway" id="UPA00541">
    <property type="reaction ID" value="UER00601"/>
</dbReference>
<keyword evidence="2 6" id="KW-0479">Metal-binding</keyword>
<reference evidence="8 9" key="1">
    <citation type="submission" date="2018-12" db="EMBL/GenBank/DDBJ databases">
        <title>Genome sequence from the cellulolytic species, Caldicellulosiruptor changbaiensis.</title>
        <authorList>
            <person name="Blumer-Schuette S.E."/>
            <person name="Mendoza C."/>
        </authorList>
    </citation>
    <scope>NUCLEOTIDE SEQUENCE [LARGE SCALE GENOMIC DNA]</scope>
    <source>
        <strain evidence="8 9">CBS-Z</strain>
    </source>
</reference>
<comment type="subcellular location">
    <subcellularLocation>
        <location evidence="6">Cytoplasm</location>
    </subcellularLocation>
</comment>
<keyword evidence="5 6" id="KW-0684">Rhamnose metabolism</keyword>
<dbReference type="EMBL" id="CP034791">
    <property type="protein sequence ID" value="AZT91040.1"/>
    <property type="molecule type" value="Genomic_DNA"/>
</dbReference>
<sequence length="426" mass="48383">MVFDGEKILLEYERAKEVYAQFGVDTDEVLEKMKEIKISLHCWQGDDVTGFEEATKGMGGGGILATGNYFGKARNGQELRQDLEFAMSLIPGKHKVNLHAIYAETNGKKVDRDQLSVEHFEKWINWAKEKGIGLDFNPTFFAHPKASSGYTLSNKNESIRKFWIQHAIKSREIASAMGKETGQPCINNIWIPDGSKDFPVQRYEHRKILKESLDEIFDAKVDKQYLIDSVESKLFGIGSEAYVVGSHEFYMGYVFTSKHDIAICFDLGHFHPTETISDKISAVLAYSKKILLHLSRGMRWDSDHVVILNDEVLSVAQEVKRSNGFDNVYFALDFFDASINRITAWVTGARAALKAILFALLEPTHLLIEAENEGNFGMRLALLEEFKTLPFSAVWNKYCYDSGVPVGSTWLEKVTEYEEKVLKNRM</sequence>
<evidence type="ECO:0000313" key="8">
    <source>
        <dbReference type="EMBL" id="AZT91040.1"/>
    </source>
</evidence>
<dbReference type="KEGG" id="ccha:ELD05_10540"/>
<feature type="binding site" evidence="6">
    <location>
        <position position="301"/>
    </location>
    <ligand>
        <name>Mn(2+)</name>
        <dbReference type="ChEBI" id="CHEBI:29035"/>
    </ligand>
</feature>
<feature type="binding site" evidence="6">
    <location>
        <position position="269"/>
    </location>
    <ligand>
        <name>Mn(2+)</name>
        <dbReference type="ChEBI" id="CHEBI:29035"/>
    </ligand>
</feature>
<name>A0A3T0D7F1_9FIRM</name>
<dbReference type="InterPro" id="IPR036237">
    <property type="entry name" value="Xyl_isomerase-like_sf"/>
</dbReference>
<evidence type="ECO:0000256" key="2">
    <source>
        <dbReference type="ARBA" id="ARBA00022723"/>
    </source>
</evidence>
<keyword evidence="1 6" id="KW-0963">Cytoplasm</keyword>
<keyword evidence="3 6" id="KW-0464">Manganese</keyword>
<comment type="function">
    <text evidence="6">Catalyzes the interconversion of L-rhamnose and L-rhamnulose.</text>
</comment>
<accession>A0A3T0D7F1</accession>
<organism evidence="8 9">
    <name type="scientific">Caldicellulosiruptor changbaiensis</name>
    <dbReference type="NCBI Taxonomy" id="1222016"/>
    <lineage>
        <taxon>Bacteria</taxon>
        <taxon>Bacillati</taxon>
        <taxon>Bacillota</taxon>
        <taxon>Bacillota incertae sedis</taxon>
        <taxon>Caldicellulosiruptorales</taxon>
        <taxon>Caldicellulosiruptoraceae</taxon>
        <taxon>Caldicellulosiruptor</taxon>
    </lineage>
</organism>
<dbReference type="RefSeq" id="WP_127352391.1">
    <property type="nucleotide sequence ID" value="NZ_CP034791.1"/>
</dbReference>
<keyword evidence="9" id="KW-1185">Reference proteome</keyword>
<dbReference type="Pfam" id="PF06134">
    <property type="entry name" value="RhaA"/>
    <property type="match status" value="1"/>
</dbReference>
<dbReference type="GO" id="GO:0019324">
    <property type="term" value="P:L-lyxose metabolic process"/>
    <property type="evidence" value="ECO:0007669"/>
    <property type="project" value="TreeGrafter"/>
</dbReference>
<dbReference type="InterPro" id="IPR050337">
    <property type="entry name" value="L-rhamnose_isomerase"/>
</dbReference>
<dbReference type="PANTHER" id="PTHR30268">
    <property type="entry name" value="L-RHAMNOSE ISOMERASE"/>
    <property type="match status" value="1"/>
</dbReference>
<dbReference type="Proteomes" id="UP000282930">
    <property type="component" value="Chromosome"/>
</dbReference>
<dbReference type="NCBIfam" id="NF002203">
    <property type="entry name" value="PRK01076.1"/>
    <property type="match status" value="1"/>
</dbReference>
<gene>
    <name evidence="6" type="primary">rhaA</name>
    <name evidence="8" type="ORF">ELD05_10540</name>
</gene>
<dbReference type="PANTHER" id="PTHR30268:SF0">
    <property type="entry name" value="L-RHAMNOSE ISOMERASE"/>
    <property type="match status" value="1"/>
</dbReference>
<evidence type="ECO:0000256" key="1">
    <source>
        <dbReference type="ARBA" id="ARBA00022490"/>
    </source>
</evidence>
<dbReference type="Gene3D" id="3.20.20.150">
    <property type="entry name" value="Divalent-metal-dependent TIM barrel enzymes"/>
    <property type="match status" value="1"/>
</dbReference>
<dbReference type="EC" id="5.3.1.14" evidence="6 7"/>
<dbReference type="AlphaFoldDB" id="A0A3T0D7F1"/>
<dbReference type="GO" id="GO:0030145">
    <property type="term" value="F:manganese ion binding"/>
    <property type="evidence" value="ECO:0007669"/>
    <property type="project" value="UniProtKB-UniRule"/>
</dbReference>
<evidence type="ECO:0000313" key="9">
    <source>
        <dbReference type="Proteomes" id="UP000282930"/>
    </source>
</evidence>
<comment type="pathway">
    <text evidence="6">Carbohydrate degradation; L-rhamnose degradation; glycerone phosphate from L-rhamnose: step 1/3.</text>
</comment>
<comment type="similarity">
    <text evidence="6">Belongs to the rhamnose isomerase family.</text>
</comment>
<evidence type="ECO:0000256" key="3">
    <source>
        <dbReference type="ARBA" id="ARBA00023211"/>
    </source>
</evidence>
<keyword evidence="4 6" id="KW-0413">Isomerase</keyword>
<dbReference type="NCBIfam" id="TIGR01748">
    <property type="entry name" value="rhaA"/>
    <property type="match status" value="1"/>
</dbReference>
<evidence type="ECO:0000256" key="5">
    <source>
        <dbReference type="ARBA" id="ARBA00023308"/>
    </source>
</evidence>
<dbReference type="GO" id="GO:0008740">
    <property type="term" value="F:L-rhamnose isomerase activity"/>
    <property type="evidence" value="ECO:0007669"/>
    <property type="project" value="UniProtKB-UniRule"/>
</dbReference>
<dbReference type="InterPro" id="IPR009308">
    <property type="entry name" value="Rhamnose_isomerase"/>
</dbReference>
<evidence type="ECO:0000256" key="6">
    <source>
        <dbReference type="HAMAP-Rule" id="MF_00541"/>
    </source>
</evidence>
<dbReference type="GO" id="GO:0005737">
    <property type="term" value="C:cytoplasm"/>
    <property type="evidence" value="ECO:0007669"/>
    <property type="project" value="UniProtKB-SubCell"/>
</dbReference>
<feature type="binding site" evidence="6">
    <location>
        <position position="303"/>
    </location>
    <ligand>
        <name>Mn(2+)</name>
        <dbReference type="ChEBI" id="CHEBI:29035"/>
    </ligand>
</feature>
<proteinExistence type="inferred from homology"/>
<evidence type="ECO:0000256" key="7">
    <source>
        <dbReference type="NCBIfam" id="TIGR01748"/>
    </source>
</evidence>
<protein>
    <recommendedName>
        <fullName evidence="6 7">L-rhamnose isomerase</fullName>
        <ecNumber evidence="6 7">5.3.1.14</ecNumber>
    </recommendedName>
</protein>
<comment type="cofactor">
    <cofactor evidence="6">
        <name>Mn(2+)</name>
        <dbReference type="ChEBI" id="CHEBI:29035"/>
    </cofactor>
    <text evidence="6">Binds 1 Mn(2+) ion per subunit.</text>
</comment>
<dbReference type="GO" id="GO:0019301">
    <property type="term" value="P:rhamnose catabolic process"/>
    <property type="evidence" value="ECO:0007669"/>
    <property type="project" value="UniProtKB-UniRule"/>
</dbReference>